<dbReference type="Pfam" id="PF13560">
    <property type="entry name" value="HTH_31"/>
    <property type="match status" value="1"/>
</dbReference>
<dbReference type="Pfam" id="PF00931">
    <property type="entry name" value="NB-ARC"/>
    <property type="match status" value="1"/>
</dbReference>
<name>A0A8J3MP36_9CHLR</name>
<dbReference type="Proteomes" id="UP000612362">
    <property type="component" value="Unassembled WGS sequence"/>
</dbReference>
<comment type="caution">
    <text evidence="2">The sequence shown here is derived from an EMBL/GenBank/DDBJ whole genome shotgun (WGS) entry which is preliminary data.</text>
</comment>
<dbReference type="PANTHER" id="PTHR35205:SF1">
    <property type="entry name" value="ZU5 DOMAIN-CONTAINING PROTEIN"/>
    <property type="match status" value="1"/>
</dbReference>
<dbReference type="InterPro" id="IPR011990">
    <property type="entry name" value="TPR-like_helical_dom_sf"/>
</dbReference>
<dbReference type="PANTHER" id="PTHR35205">
    <property type="entry name" value="NB-ARC AND TPR DOMAIN PROTEIN"/>
    <property type="match status" value="1"/>
</dbReference>
<keyword evidence="3" id="KW-1185">Reference proteome</keyword>
<accession>A0A8J3MP36</accession>
<evidence type="ECO:0000259" key="1">
    <source>
        <dbReference type="PROSITE" id="PS50943"/>
    </source>
</evidence>
<dbReference type="SMART" id="SM00530">
    <property type="entry name" value="HTH_XRE"/>
    <property type="match status" value="1"/>
</dbReference>
<evidence type="ECO:0000313" key="3">
    <source>
        <dbReference type="Proteomes" id="UP000612362"/>
    </source>
</evidence>
<dbReference type="CDD" id="cd00093">
    <property type="entry name" value="HTH_XRE"/>
    <property type="match status" value="1"/>
</dbReference>
<dbReference type="InterPro" id="IPR027417">
    <property type="entry name" value="P-loop_NTPase"/>
</dbReference>
<reference evidence="2" key="1">
    <citation type="submission" date="2020-10" db="EMBL/GenBank/DDBJ databases">
        <title>Taxonomic study of unclassified bacteria belonging to the class Ktedonobacteria.</title>
        <authorList>
            <person name="Yabe S."/>
            <person name="Wang C.M."/>
            <person name="Zheng Y."/>
            <person name="Sakai Y."/>
            <person name="Cavaletti L."/>
            <person name="Monciardini P."/>
            <person name="Donadio S."/>
        </authorList>
    </citation>
    <scope>NUCLEOTIDE SEQUENCE</scope>
    <source>
        <strain evidence="2">SOSP1-1</strain>
    </source>
</reference>
<dbReference type="InterPro" id="IPR002182">
    <property type="entry name" value="NB-ARC"/>
</dbReference>
<dbReference type="GO" id="GO:0043531">
    <property type="term" value="F:ADP binding"/>
    <property type="evidence" value="ECO:0007669"/>
    <property type="project" value="InterPro"/>
</dbReference>
<dbReference type="Gene3D" id="1.25.40.10">
    <property type="entry name" value="Tetratricopeptide repeat domain"/>
    <property type="match status" value="1"/>
</dbReference>
<dbReference type="InterPro" id="IPR056681">
    <property type="entry name" value="DUF7779"/>
</dbReference>
<dbReference type="PROSITE" id="PS50943">
    <property type="entry name" value="HTH_CROC1"/>
    <property type="match status" value="1"/>
</dbReference>
<dbReference type="Pfam" id="PF25000">
    <property type="entry name" value="DUF7779"/>
    <property type="match status" value="1"/>
</dbReference>
<dbReference type="SUPFAM" id="SSF47413">
    <property type="entry name" value="lambda repressor-like DNA-binding domains"/>
    <property type="match status" value="1"/>
</dbReference>
<dbReference type="InterPro" id="IPR019734">
    <property type="entry name" value="TPR_rpt"/>
</dbReference>
<dbReference type="InterPro" id="IPR010982">
    <property type="entry name" value="Lambda_DNA-bd_dom_sf"/>
</dbReference>
<dbReference type="GO" id="GO:0003677">
    <property type="term" value="F:DNA binding"/>
    <property type="evidence" value="ECO:0007669"/>
    <property type="project" value="InterPro"/>
</dbReference>
<proteinExistence type="predicted"/>
<dbReference type="InterPro" id="IPR001387">
    <property type="entry name" value="Cro/C1-type_HTH"/>
</dbReference>
<dbReference type="SMART" id="SM00028">
    <property type="entry name" value="TPR"/>
    <property type="match status" value="4"/>
</dbReference>
<protein>
    <recommendedName>
        <fullName evidence="1">HTH cro/C1-type domain-containing protein</fullName>
    </recommendedName>
</protein>
<dbReference type="RefSeq" id="WP_220192055.1">
    <property type="nucleotide sequence ID" value="NZ_BNJF01000001.1"/>
</dbReference>
<dbReference type="Gene3D" id="1.10.260.40">
    <property type="entry name" value="lambda repressor-like DNA-binding domains"/>
    <property type="match status" value="1"/>
</dbReference>
<feature type="domain" description="HTH cro/C1-type" evidence="1">
    <location>
        <begin position="10"/>
        <end position="65"/>
    </location>
</feature>
<dbReference type="Gene3D" id="3.40.50.300">
    <property type="entry name" value="P-loop containing nucleotide triphosphate hydrolases"/>
    <property type="match status" value="1"/>
</dbReference>
<sequence>MQSATFSETLRMLRKRQSMSQQHLASALGVHRNTIGTWERGDYLPDSKAMVLEVARLLHLNEEDTRALLDASLTTVSTSWYVPFPRNPYFTGREDVLHYLAETLHVASGDSQDRYVAGLRGMGGIGKTQSALEYAYRHQHAYNAVLWLNAESREALLASFQHLARALRLIEQSEPSDFNAAVEVAHWLGMHKGWLLILDNVEDVGLLKKYIPNIGRGAVLVTTRLQTLGDFAPCYELQPLAIHESLTLLFSRSGLKGPSPQEMHLAQALIRETEGLPLAIDQAGAYMEETQCGLETFWTLFQQYPLSFLKERNPSLDHPSSVVKTFQLALARVQAQDSHACDLLMRCAFLAPDSIPEELLGRTTTIDAALRFNQGIRTLLSYSLLRRDPASRTLSIHRLVQLVLRHSVDDVERRSILVDSLALVEQRFPVDMAEEAYMTRGERLFHQAQTCLDWGEQEGLSDSVMASLHAKLAWYALAHWQREEALQHWERAITLCEAMSGDAIETLTSSMSGLATLYMTEGRYLKAETYFRCVLDALASPAYSEHAYWAFALSGIATIYREQGRYQDAEEMFLQALATHEVLRGPTHFWTSVTLCELALLYLRQRRYEETETLLLRACAIWDQPAYHDHPYRAQGLNALAALYTQQGKHIEEVGALLQEARHLHRGSWRDSPYQDY</sequence>
<dbReference type="EMBL" id="BNJF01000001">
    <property type="protein sequence ID" value="GHO42520.1"/>
    <property type="molecule type" value="Genomic_DNA"/>
</dbReference>
<dbReference type="SUPFAM" id="SSF48452">
    <property type="entry name" value="TPR-like"/>
    <property type="match status" value="2"/>
</dbReference>
<dbReference type="AlphaFoldDB" id="A0A8J3MP36"/>
<gene>
    <name evidence="2" type="ORF">KSX_06830</name>
</gene>
<dbReference type="Pfam" id="PF13424">
    <property type="entry name" value="TPR_12"/>
    <property type="match status" value="1"/>
</dbReference>
<organism evidence="2 3">
    <name type="scientific">Ktedonospora formicarum</name>
    <dbReference type="NCBI Taxonomy" id="2778364"/>
    <lineage>
        <taxon>Bacteria</taxon>
        <taxon>Bacillati</taxon>
        <taxon>Chloroflexota</taxon>
        <taxon>Ktedonobacteria</taxon>
        <taxon>Ktedonobacterales</taxon>
        <taxon>Ktedonobacteraceae</taxon>
        <taxon>Ktedonospora</taxon>
    </lineage>
</organism>
<dbReference type="PRINTS" id="PR00364">
    <property type="entry name" value="DISEASERSIST"/>
</dbReference>
<dbReference type="SUPFAM" id="SSF52540">
    <property type="entry name" value="P-loop containing nucleoside triphosphate hydrolases"/>
    <property type="match status" value="1"/>
</dbReference>
<evidence type="ECO:0000313" key="2">
    <source>
        <dbReference type="EMBL" id="GHO42520.1"/>
    </source>
</evidence>